<dbReference type="WBParaSite" id="HDID_0000616001-mRNA-1">
    <property type="protein sequence ID" value="HDID_0000616001-mRNA-1"/>
    <property type="gene ID" value="HDID_0000616001"/>
</dbReference>
<evidence type="ECO:0000256" key="1">
    <source>
        <dbReference type="SAM" id="MobiDB-lite"/>
    </source>
</evidence>
<evidence type="ECO:0000313" key="3">
    <source>
        <dbReference type="Proteomes" id="UP000274504"/>
    </source>
</evidence>
<name>A0A0R3SMJ5_HYMDI</name>
<proteinExistence type="predicted"/>
<dbReference type="Proteomes" id="UP000274504">
    <property type="component" value="Unassembled WGS sequence"/>
</dbReference>
<evidence type="ECO:0000313" key="4">
    <source>
        <dbReference type="WBParaSite" id="HDID_0000616001-mRNA-1"/>
    </source>
</evidence>
<dbReference type="EMBL" id="UYSG01004365">
    <property type="protein sequence ID" value="VDL58476.1"/>
    <property type="molecule type" value="Genomic_DNA"/>
</dbReference>
<feature type="region of interest" description="Disordered" evidence="1">
    <location>
        <begin position="214"/>
        <end position="263"/>
    </location>
</feature>
<accession>A0A0R3SMJ5</accession>
<organism evidence="4">
    <name type="scientific">Hymenolepis diminuta</name>
    <name type="common">Rat tapeworm</name>
    <dbReference type="NCBI Taxonomy" id="6216"/>
    <lineage>
        <taxon>Eukaryota</taxon>
        <taxon>Metazoa</taxon>
        <taxon>Spiralia</taxon>
        <taxon>Lophotrochozoa</taxon>
        <taxon>Platyhelminthes</taxon>
        <taxon>Cestoda</taxon>
        <taxon>Eucestoda</taxon>
        <taxon>Cyclophyllidea</taxon>
        <taxon>Hymenolepididae</taxon>
        <taxon>Hymenolepis</taxon>
    </lineage>
</organism>
<dbReference type="OrthoDB" id="6280656at2759"/>
<evidence type="ECO:0000313" key="2">
    <source>
        <dbReference type="EMBL" id="VDL58476.1"/>
    </source>
</evidence>
<sequence>METKTMSKESIVFESPAEVNAEVIQNGEMLLVKLKFPGLRKSDVPQPEPVRERRSFFSCFNSSEDSQPIQKCEWFKFVADKRHSGDWITLPADRQPTNCELWLQVFRYRISIMLSPQNSRNSTTSDSGVTQYFFWNSGCMDKALNFRKCEMLIDDDFISLRLACSKSLWGEEDVKNIEKSRRGENSKEVNVESDRKFPEINAICDETYSVSTSESVKEERSTTINYNNLKGEGGRSKDDINEESSTQNATITKAYPNKVASEG</sequence>
<protein>
    <submittedName>
        <fullName evidence="4">SHSP domain-containing protein</fullName>
    </submittedName>
</protein>
<gene>
    <name evidence="2" type="ORF">HDID_LOCUS6158</name>
</gene>
<dbReference type="AlphaFoldDB" id="A0A0R3SMJ5"/>
<reference evidence="4" key="1">
    <citation type="submission" date="2017-02" db="UniProtKB">
        <authorList>
            <consortium name="WormBaseParasite"/>
        </authorList>
    </citation>
    <scope>IDENTIFICATION</scope>
</reference>
<reference evidence="2 3" key="2">
    <citation type="submission" date="2018-11" db="EMBL/GenBank/DDBJ databases">
        <authorList>
            <consortium name="Pathogen Informatics"/>
        </authorList>
    </citation>
    <scope>NUCLEOTIDE SEQUENCE [LARGE SCALE GENOMIC DNA]</scope>
</reference>